<proteinExistence type="predicted"/>
<evidence type="ECO:0000313" key="1">
    <source>
        <dbReference type="EMBL" id="PMD29293.1"/>
    </source>
</evidence>
<evidence type="ECO:0000313" key="2">
    <source>
        <dbReference type="Proteomes" id="UP000235786"/>
    </source>
</evidence>
<protein>
    <submittedName>
        <fullName evidence="1">Uncharacterized protein</fullName>
    </submittedName>
</protein>
<keyword evidence="2" id="KW-1185">Reference proteome</keyword>
<name>A0A2J6QSQ4_HYAVF</name>
<sequence>MGREYIGAEFMRDLPMTEDMPHEDTDVIVSANHEGPRGAALAPLWLWGVDSTVIPAHLPICGLLEELQIFGCLTDQPRVAYVAWSYAVP</sequence>
<dbReference type="EMBL" id="KZ613975">
    <property type="protein sequence ID" value="PMD29293.1"/>
    <property type="molecule type" value="Genomic_DNA"/>
</dbReference>
<reference evidence="1 2" key="1">
    <citation type="submission" date="2016-04" db="EMBL/GenBank/DDBJ databases">
        <title>A degradative enzymes factory behind the ericoid mycorrhizal symbiosis.</title>
        <authorList>
            <consortium name="DOE Joint Genome Institute"/>
            <person name="Martino E."/>
            <person name="Morin E."/>
            <person name="Grelet G."/>
            <person name="Kuo A."/>
            <person name="Kohler A."/>
            <person name="Daghino S."/>
            <person name="Barry K."/>
            <person name="Choi C."/>
            <person name="Cichocki N."/>
            <person name="Clum A."/>
            <person name="Copeland A."/>
            <person name="Hainaut M."/>
            <person name="Haridas S."/>
            <person name="Labutti K."/>
            <person name="Lindquist E."/>
            <person name="Lipzen A."/>
            <person name="Khouja H.-R."/>
            <person name="Murat C."/>
            <person name="Ohm R."/>
            <person name="Olson A."/>
            <person name="Spatafora J."/>
            <person name="Veneault-Fourrey C."/>
            <person name="Henrissat B."/>
            <person name="Grigoriev I."/>
            <person name="Martin F."/>
            <person name="Perotto S."/>
        </authorList>
    </citation>
    <scope>NUCLEOTIDE SEQUENCE [LARGE SCALE GENOMIC DNA]</scope>
    <source>
        <strain evidence="1 2">F</strain>
    </source>
</reference>
<organism evidence="1 2">
    <name type="scientific">Hyaloscypha variabilis (strain UAMH 11265 / GT02V1 / F)</name>
    <name type="common">Meliniomyces variabilis</name>
    <dbReference type="NCBI Taxonomy" id="1149755"/>
    <lineage>
        <taxon>Eukaryota</taxon>
        <taxon>Fungi</taxon>
        <taxon>Dikarya</taxon>
        <taxon>Ascomycota</taxon>
        <taxon>Pezizomycotina</taxon>
        <taxon>Leotiomycetes</taxon>
        <taxon>Helotiales</taxon>
        <taxon>Hyaloscyphaceae</taxon>
        <taxon>Hyaloscypha</taxon>
        <taxon>Hyaloscypha variabilis</taxon>
    </lineage>
</organism>
<accession>A0A2J6QSQ4</accession>
<dbReference type="AlphaFoldDB" id="A0A2J6QSQ4"/>
<dbReference type="OrthoDB" id="3943268at2759"/>
<gene>
    <name evidence="1" type="ORF">L207DRAFT_593534</name>
</gene>
<dbReference type="Proteomes" id="UP000235786">
    <property type="component" value="Unassembled WGS sequence"/>
</dbReference>